<dbReference type="Gene3D" id="3.40.50.1820">
    <property type="entry name" value="alpha/beta hydrolase"/>
    <property type="match status" value="1"/>
</dbReference>
<keyword evidence="1" id="KW-0732">Signal</keyword>
<sequence length="462" mass="49186">MSRAMRAAVTACLLTVSLVAGSVLVDAGSARAEPPNLTAVPPELPRDLDALVPEPQVRKLPRIPERSRIPGASRELQELREAIMPSPSGDPFFDRWPADLAKKRPGEIIASRDVTRTAGFLVTVPLRYAKQVKFRTTDATGGPLYGTATVFVPKTPWKGPGSRPILVNNTPIVTLGYTCTPGYTFSHGYNKDTNSTDIFPPNIQLALSRGYAVIVPDHTGARLAYAEPYVGGHVVLDSIRAAAALDPKEFGKGPVAMHGYSGGAIATNGAAKLASSYAPDLTDRLVGAAIGGVPADFRSLAGAMNANLGTGVFLSAVLGVARERPEILGVSNNLAKWLATSGLKDICTSTMGVLGLSHLPAQLLSSDPDPFHSPVAERVFEETSMPGLKASMPLFIYHGTYEWWIPATQARALYREQCALGANATYREVPAEHMAGVFVAFPEVVNWLDARLRGVPAPNGCR</sequence>
<organism evidence="2 3">
    <name type="scientific">Gordonia paraffinivorans</name>
    <dbReference type="NCBI Taxonomy" id="175628"/>
    <lineage>
        <taxon>Bacteria</taxon>
        <taxon>Bacillati</taxon>
        <taxon>Actinomycetota</taxon>
        <taxon>Actinomycetes</taxon>
        <taxon>Mycobacteriales</taxon>
        <taxon>Gordoniaceae</taxon>
        <taxon>Gordonia</taxon>
    </lineage>
</organism>
<dbReference type="PANTHER" id="PTHR34853:SF1">
    <property type="entry name" value="LIPASE 5"/>
    <property type="match status" value="1"/>
</dbReference>
<dbReference type="SUPFAM" id="SSF53474">
    <property type="entry name" value="alpha/beta-Hydrolases"/>
    <property type="match status" value="1"/>
</dbReference>
<dbReference type="EMBL" id="CAACYD010000007">
    <property type="protein sequence ID" value="VFA89524.1"/>
    <property type="molecule type" value="Genomic_DNA"/>
</dbReference>
<dbReference type="GeneID" id="60751076"/>
<evidence type="ECO:0000313" key="2">
    <source>
        <dbReference type="EMBL" id="VFA89524.1"/>
    </source>
</evidence>
<dbReference type="Pfam" id="PF03583">
    <property type="entry name" value="LIP"/>
    <property type="match status" value="1"/>
</dbReference>
<dbReference type="Proteomes" id="UP000360750">
    <property type="component" value="Unassembled WGS sequence"/>
</dbReference>
<evidence type="ECO:0000313" key="3">
    <source>
        <dbReference type="Proteomes" id="UP000360750"/>
    </source>
</evidence>
<gene>
    <name evidence="2" type="ORF">NCTC8139_03090</name>
</gene>
<feature type="signal peptide" evidence="1">
    <location>
        <begin position="1"/>
        <end position="32"/>
    </location>
</feature>
<comment type="caution">
    <text evidence="2">The sequence shown here is derived from an EMBL/GenBank/DDBJ whole genome shotgun (WGS) entry which is preliminary data.</text>
</comment>
<dbReference type="PANTHER" id="PTHR34853">
    <property type="match status" value="1"/>
</dbReference>
<dbReference type="InterPro" id="IPR005152">
    <property type="entry name" value="Lipase_secreted"/>
</dbReference>
<proteinExistence type="predicted"/>
<evidence type="ECO:0000256" key="1">
    <source>
        <dbReference type="SAM" id="SignalP"/>
    </source>
</evidence>
<dbReference type="RefSeq" id="WP_131734797.1">
    <property type="nucleotide sequence ID" value="NZ_CAACYD010000007.1"/>
</dbReference>
<dbReference type="InterPro" id="IPR029058">
    <property type="entry name" value="AB_hydrolase_fold"/>
</dbReference>
<protein>
    <submittedName>
        <fullName evidence="2">Secretory lipase</fullName>
    </submittedName>
</protein>
<reference evidence="2 3" key="1">
    <citation type="submission" date="2019-02" db="EMBL/GenBank/DDBJ databases">
        <authorList>
            <consortium name="Pathogen Informatics"/>
        </authorList>
    </citation>
    <scope>NUCLEOTIDE SEQUENCE [LARGE SCALE GENOMIC DNA]</scope>
    <source>
        <strain evidence="2 3">3012STDY6756503</strain>
    </source>
</reference>
<dbReference type="AlphaFoldDB" id="A0ABD7V5J6"/>
<feature type="chain" id="PRO_5044883744" evidence="1">
    <location>
        <begin position="33"/>
        <end position="462"/>
    </location>
</feature>
<name>A0ABD7V5J6_9ACTN</name>
<accession>A0ABD7V5J6</accession>
<dbReference type="Gene3D" id="1.10.260.130">
    <property type="match status" value="1"/>
</dbReference>